<comment type="caution">
    <text evidence="15">The sequence shown here is derived from an EMBL/GenBank/DDBJ whole genome shotgun (WGS) entry which is preliminary data.</text>
</comment>
<dbReference type="Pfam" id="PF00809">
    <property type="entry name" value="Pterin_bind"/>
    <property type="match status" value="1"/>
</dbReference>
<keyword evidence="7" id="KW-0479">Metal-binding</keyword>
<comment type="similarity">
    <text evidence="5">In the C-terminal section; belongs to the DHPS family.</text>
</comment>
<keyword evidence="10" id="KW-0067">ATP-binding</keyword>
<dbReference type="InterPro" id="IPR011005">
    <property type="entry name" value="Dihydropteroate_synth-like_sf"/>
</dbReference>
<accession>A0ABU0JAZ5</accession>
<dbReference type="PROSITE" id="PS00793">
    <property type="entry name" value="DHPS_2"/>
    <property type="match status" value="1"/>
</dbReference>
<proteinExistence type="inferred from homology"/>
<dbReference type="EMBL" id="JAUSVX010000009">
    <property type="protein sequence ID" value="MDQ0471441.1"/>
    <property type="molecule type" value="Genomic_DNA"/>
</dbReference>
<evidence type="ECO:0000256" key="6">
    <source>
        <dbReference type="ARBA" id="ARBA00022679"/>
    </source>
</evidence>
<protein>
    <submittedName>
        <fullName evidence="15">Dihydropteroate synthase</fullName>
        <ecNumber evidence="15">2.5.1.15</ecNumber>
    </submittedName>
</protein>
<keyword evidence="16" id="KW-1185">Reference proteome</keyword>
<dbReference type="Gene3D" id="3.30.70.560">
    <property type="entry name" value="7,8-Dihydro-6-hydroxymethylpterin-pyrophosphokinase HPPK"/>
    <property type="match status" value="1"/>
</dbReference>
<evidence type="ECO:0000256" key="11">
    <source>
        <dbReference type="ARBA" id="ARBA00022842"/>
    </source>
</evidence>
<reference evidence="15 16" key="1">
    <citation type="submission" date="2023-07" db="EMBL/GenBank/DDBJ databases">
        <title>Genomic Encyclopedia of Type Strains, Phase IV (KMG-IV): sequencing the most valuable type-strain genomes for metagenomic binning, comparative biology and taxonomic classification.</title>
        <authorList>
            <person name="Goeker M."/>
        </authorList>
    </citation>
    <scope>NUCLEOTIDE SEQUENCE [LARGE SCALE GENOMIC DNA]</scope>
    <source>
        <strain evidence="15 16">DSM 19619</strain>
    </source>
</reference>
<keyword evidence="6 15" id="KW-0808">Transferase</keyword>
<dbReference type="SUPFAM" id="SSF55083">
    <property type="entry name" value="6-hydroxymethyl-7,8-dihydropterin pyrophosphokinase, HPPK"/>
    <property type="match status" value="1"/>
</dbReference>
<dbReference type="PROSITE" id="PS00794">
    <property type="entry name" value="HPPK"/>
    <property type="match status" value="1"/>
</dbReference>
<evidence type="ECO:0000256" key="13">
    <source>
        <dbReference type="ARBA" id="ARBA00023268"/>
    </source>
</evidence>
<dbReference type="InterPro" id="IPR045031">
    <property type="entry name" value="DHP_synth-like"/>
</dbReference>
<gene>
    <name evidence="15" type="ORF">QO011_004466</name>
</gene>
<dbReference type="GO" id="GO:0004156">
    <property type="term" value="F:dihydropteroate synthase activity"/>
    <property type="evidence" value="ECO:0007669"/>
    <property type="project" value="UniProtKB-EC"/>
</dbReference>
<evidence type="ECO:0000256" key="10">
    <source>
        <dbReference type="ARBA" id="ARBA00022840"/>
    </source>
</evidence>
<dbReference type="InterPro" id="IPR035907">
    <property type="entry name" value="Hppk_sf"/>
</dbReference>
<evidence type="ECO:0000256" key="4">
    <source>
        <dbReference type="ARBA" id="ARBA00005051"/>
    </source>
</evidence>
<keyword evidence="13" id="KW-0511">Multifunctional enzyme</keyword>
<keyword evidence="8" id="KW-0547">Nucleotide-binding</keyword>
<dbReference type="NCBIfam" id="TIGR01498">
    <property type="entry name" value="folK"/>
    <property type="match status" value="1"/>
</dbReference>
<evidence type="ECO:0000256" key="8">
    <source>
        <dbReference type="ARBA" id="ARBA00022741"/>
    </source>
</evidence>
<evidence type="ECO:0000256" key="2">
    <source>
        <dbReference type="ARBA" id="ARBA00001946"/>
    </source>
</evidence>
<evidence type="ECO:0000313" key="15">
    <source>
        <dbReference type="EMBL" id="MDQ0471441.1"/>
    </source>
</evidence>
<dbReference type="CDD" id="cd00739">
    <property type="entry name" value="DHPS"/>
    <property type="match status" value="1"/>
</dbReference>
<comment type="catalytic activity">
    <reaction evidence="1">
        <text>(7,8-dihydropterin-6-yl)methyl diphosphate + 4-aminobenzoate = 7,8-dihydropteroate + diphosphate</text>
        <dbReference type="Rhea" id="RHEA:19949"/>
        <dbReference type="ChEBI" id="CHEBI:17836"/>
        <dbReference type="ChEBI" id="CHEBI:17839"/>
        <dbReference type="ChEBI" id="CHEBI:33019"/>
        <dbReference type="ChEBI" id="CHEBI:72950"/>
        <dbReference type="EC" id="2.5.1.15"/>
    </reaction>
</comment>
<dbReference type="NCBIfam" id="TIGR01496">
    <property type="entry name" value="DHPS"/>
    <property type="match status" value="1"/>
</dbReference>
<evidence type="ECO:0000256" key="7">
    <source>
        <dbReference type="ARBA" id="ARBA00022723"/>
    </source>
</evidence>
<dbReference type="Proteomes" id="UP001242480">
    <property type="component" value="Unassembled WGS sequence"/>
</dbReference>
<evidence type="ECO:0000259" key="14">
    <source>
        <dbReference type="PROSITE" id="PS50972"/>
    </source>
</evidence>
<comment type="pathway">
    <text evidence="4">Cofactor biosynthesis; tetrahydrofolate biosynthesis; 2-amino-4-hydroxy-6-hydroxymethyl-7,8-dihydropteridine diphosphate from 7,8-dihydroneopterin triphosphate: step 4/4.</text>
</comment>
<dbReference type="CDD" id="cd00483">
    <property type="entry name" value="HPPK"/>
    <property type="match status" value="1"/>
</dbReference>
<dbReference type="RefSeq" id="WP_307276596.1">
    <property type="nucleotide sequence ID" value="NZ_JAUSVX010000009.1"/>
</dbReference>
<dbReference type="EC" id="2.5.1.15" evidence="15"/>
<dbReference type="PROSITE" id="PS50972">
    <property type="entry name" value="PTERIN_BINDING"/>
    <property type="match status" value="1"/>
</dbReference>
<dbReference type="PANTHER" id="PTHR20941:SF1">
    <property type="entry name" value="FOLIC ACID SYNTHESIS PROTEIN FOL1"/>
    <property type="match status" value="1"/>
</dbReference>
<evidence type="ECO:0000256" key="12">
    <source>
        <dbReference type="ARBA" id="ARBA00022909"/>
    </source>
</evidence>
<evidence type="ECO:0000256" key="3">
    <source>
        <dbReference type="ARBA" id="ARBA00004763"/>
    </source>
</evidence>
<dbReference type="InterPro" id="IPR000489">
    <property type="entry name" value="Pterin-binding_dom"/>
</dbReference>
<sequence length="431" mass="45888">MILVALGANLPSCEGAPRETLRRAVAELAARGLTVAARSRLFLTEPVPRSAQPWYANQVIAVETDRSPQALLAVLFEVEALFGRERSERNAARTLDLDLVAYHDLRLDTPELVLPHPRLHERAFVLAPLADIAPGWRHPVLGESVEALLARTDRTNVRAMAPVPLLMGVVNVTPDSFSDGGRFETTDKAIAHAVALIEQGADILDIGGESTRPESQPLAPEDEQARILPVIAAVAAEAARRRRLISVDTRHAATMRAALAAGASMINDITALESAEARRIVAEAGVPAILMHMQGTPQTMQINPTYADVVGEVADTLARARDRAVADGIRPDRIWLDPGLGFGKTLEHNLALLDATPRFKALGQPVLVGASRKSFIGKVDRAGPADDRLGGSIAAALAAATRGADAVRVHDVAETRQALATWSAIEGKAAG</sequence>
<dbReference type="PROSITE" id="PS00792">
    <property type="entry name" value="DHPS_1"/>
    <property type="match status" value="1"/>
</dbReference>
<evidence type="ECO:0000256" key="5">
    <source>
        <dbReference type="ARBA" id="ARBA00009951"/>
    </source>
</evidence>
<evidence type="ECO:0000313" key="16">
    <source>
        <dbReference type="Proteomes" id="UP001242480"/>
    </source>
</evidence>
<comment type="cofactor">
    <cofactor evidence="2">
        <name>Mg(2+)</name>
        <dbReference type="ChEBI" id="CHEBI:18420"/>
    </cofactor>
</comment>
<dbReference type="InterPro" id="IPR000550">
    <property type="entry name" value="Hppk"/>
</dbReference>
<evidence type="ECO:0000256" key="1">
    <source>
        <dbReference type="ARBA" id="ARBA00000012"/>
    </source>
</evidence>
<dbReference type="SUPFAM" id="SSF51717">
    <property type="entry name" value="Dihydropteroate synthetase-like"/>
    <property type="match status" value="1"/>
</dbReference>
<dbReference type="Pfam" id="PF01288">
    <property type="entry name" value="HPPK"/>
    <property type="match status" value="1"/>
</dbReference>
<comment type="pathway">
    <text evidence="3">Cofactor biosynthesis; tetrahydrofolate biosynthesis; 7,8-dihydrofolate from 2-amino-4-hydroxy-6-hydroxymethyl-7,8-dihydropteridine diphosphate and 4-aminobenzoate: step 1/2.</text>
</comment>
<organism evidence="15 16">
    <name type="scientific">Labrys wisconsinensis</name>
    <dbReference type="NCBI Taxonomy" id="425677"/>
    <lineage>
        <taxon>Bacteria</taxon>
        <taxon>Pseudomonadati</taxon>
        <taxon>Pseudomonadota</taxon>
        <taxon>Alphaproteobacteria</taxon>
        <taxon>Hyphomicrobiales</taxon>
        <taxon>Xanthobacteraceae</taxon>
        <taxon>Labrys</taxon>
    </lineage>
</organism>
<keyword evidence="11" id="KW-0460">Magnesium</keyword>
<dbReference type="Gene3D" id="3.20.20.20">
    <property type="entry name" value="Dihydropteroate synthase-like"/>
    <property type="match status" value="1"/>
</dbReference>
<keyword evidence="9" id="KW-0418">Kinase</keyword>
<dbReference type="PANTHER" id="PTHR20941">
    <property type="entry name" value="FOLATE SYNTHESIS PROTEINS"/>
    <property type="match status" value="1"/>
</dbReference>
<name>A0ABU0JAZ5_9HYPH</name>
<evidence type="ECO:0000256" key="9">
    <source>
        <dbReference type="ARBA" id="ARBA00022777"/>
    </source>
</evidence>
<keyword evidence="12" id="KW-0289">Folate biosynthesis</keyword>
<feature type="domain" description="Pterin-binding" evidence="14">
    <location>
        <begin position="164"/>
        <end position="420"/>
    </location>
</feature>
<dbReference type="InterPro" id="IPR006390">
    <property type="entry name" value="DHP_synth_dom"/>
</dbReference>